<dbReference type="NCBIfam" id="TIGR00006">
    <property type="entry name" value="16S rRNA (cytosine(1402)-N(4))-methyltransferase RsmH"/>
    <property type="match status" value="1"/>
</dbReference>
<comment type="catalytic activity">
    <reaction evidence="6">
        <text>cytidine(1402) in 16S rRNA + S-adenosyl-L-methionine = N(4)-methylcytidine(1402) in 16S rRNA + S-adenosyl-L-homocysteine + H(+)</text>
        <dbReference type="Rhea" id="RHEA:42928"/>
        <dbReference type="Rhea" id="RHEA-COMP:10286"/>
        <dbReference type="Rhea" id="RHEA-COMP:10287"/>
        <dbReference type="ChEBI" id="CHEBI:15378"/>
        <dbReference type="ChEBI" id="CHEBI:57856"/>
        <dbReference type="ChEBI" id="CHEBI:59789"/>
        <dbReference type="ChEBI" id="CHEBI:74506"/>
        <dbReference type="ChEBI" id="CHEBI:82748"/>
        <dbReference type="EC" id="2.1.1.199"/>
    </reaction>
</comment>
<dbReference type="InterPro" id="IPR029063">
    <property type="entry name" value="SAM-dependent_MTases_sf"/>
</dbReference>
<evidence type="ECO:0000256" key="6">
    <source>
        <dbReference type="HAMAP-Rule" id="MF_01007"/>
    </source>
</evidence>
<reference evidence="7 8" key="1">
    <citation type="journal article" date="2015" name="Nature">
        <title>rRNA introns, odd ribosomes, and small enigmatic genomes across a large radiation of phyla.</title>
        <authorList>
            <person name="Brown C.T."/>
            <person name="Hug L.A."/>
            <person name="Thomas B.C."/>
            <person name="Sharon I."/>
            <person name="Castelle C.J."/>
            <person name="Singh A."/>
            <person name="Wilkins M.J."/>
            <person name="Williams K.H."/>
            <person name="Banfield J.F."/>
        </authorList>
    </citation>
    <scope>NUCLEOTIDE SEQUENCE [LARGE SCALE GENOMIC DNA]</scope>
</reference>
<comment type="subcellular location">
    <subcellularLocation>
        <location evidence="6">Cytoplasm</location>
    </subcellularLocation>
</comment>
<dbReference type="PANTHER" id="PTHR11265">
    <property type="entry name" value="S-ADENOSYL-METHYLTRANSFERASE MRAW"/>
    <property type="match status" value="1"/>
</dbReference>
<accession>A0A0G0B9Z3</accession>
<dbReference type="Proteomes" id="UP000034952">
    <property type="component" value="Unassembled WGS sequence"/>
</dbReference>
<name>A0A0G0B9Z3_9BACT</name>
<protein>
    <recommendedName>
        <fullName evidence="6">Ribosomal RNA small subunit methyltransferase H</fullName>
        <ecNumber evidence="6">2.1.1.199</ecNumber>
    </recommendedName>
    <alternativeName>
        <fullName evidence="6">16S rRNA m(4)C1402 methyltransferase</fullName>
    </alternativeName>
    <alternativeName>
        <fullName evidence="6">rRNA (cytosine-N(4)-)-methyltransferase RsmH</fullName>
    </alternativeName>
</protein>
<evidence type="ECO:0000256" key="3">
    <source>
        <dbReference type="ARBA" id="ARBA00022603"/>
    </source>
</evidence>
<organism evidence="7 8">
    <name type="scientific">Candidatus Nomurabacteria bacterium GW2011_GWE1_35_16</name>
    <dbReference type="NCBI Taxonomy" id="1618761"/>
    <lineage>
        <taxon>Bacteria</taxon>
        <taxon>Candidatus Nomuraibacteriota</taxon>
    </lineage>
</organism>
<comment type="caution">
    <text evidence="7">The sequence shown here is derived from an EMBL/GenBank/DDBJ whole genome shotgun (WGS) entry which is preliminary data.</text>
</comment>
<feature type="binding site" evidence="6">
    <location>
        <begin position="31"/>
        <end position="33"/>
    </location>
    <ligand>
        <name>S-adenosyl-L-methionine</name>
        <dbReference type="ChEBI" id="CHEBI:59789"/>
    </ligand>
</feature>
<evidence type="ECO:0000256" key="2">
    <source>
        <dbReference type="ARBA" id="ARBA00022552"/>
    </source>
</evidence>
<dbReference type="GO" id="GO:0071424">
    <property type="term" value="F:rRNA (cytosine-N4-)-methyltransferase activity"/>
    <property type="evidence" value="ECO:0007669"/>
    <property type="project" value="UniProtKB-UniRule"/>
</dbReference>
<dbReference type="Gene3D" id="1.10.150.170">
    <property type="entry name" value="Putative methyltransferase TM0872, insert domain"/>
    <property type="match status" value="1"/>
</dbReference>
<dbReference type="InterPro" id="IPR023397">
    <property type="entry name" value="SAM-dep_MeTrfase_MraW_recog"/>
</dbReference>
<dbReference type="GO" id="GO:0005737">
    <property type="term" value="C:cytoplasm"/>
    <property type="evidence" value="ECO:0007669"/>
    <property type="project" value="UniProtKB-SubCell"/>
</dbReference>
<dbReference type="HAMAP" id="MF_01007">
    <property type="entry name" value="16SrRNA_methyltr_H"/>
    <property type="match status" value="1"/>
</dbReference>
<keyword evidence="4 6" id="KW-0808">Transferase</keyword>
<feature type="binding site" evidence="6">
    <location>
        <position position="51"/>
    </location>
    <ligand>
        <name>S-adenosyl-L-methionine</name>
        <dbReference type="ChEBI" id="CHEBI:59789"/>
    </ligand>
</feature>
<comment type="similarity">
    <text evidence="1 6">Belongs to the methyltransferase superfamily. RsmH family.</text>
</comment>
<gene>
    <name evidence="6" type="primary">rsmH</name>
    <name evidence="7" type="ORF">UR64_C0010G0018</name>
</gene>
<keyword evidence="2 6" id="KW-0698">rRNA processing</keyword>
<dbReference type="InterPro" id="IPR002903">
    <property type="entry name" value="RsmH"/>
</dbReference>
<dbReference type="AlphaFoldDB" id="A0A0G0B9Z3"/>
<feature type="binding site" evidence="6">
    <location>
        <position position="106"/>
    </location>
    <ligand>
        <name>S-adenosyl-L-methionine</name>
        <dbReference type="ChEBI" id="CHEBI:59789"/>
    </ligand>
</feature>
<dbReference type="EC" id="2.1.1.199" evidence="6"/>
<feature type="binding site" evidence="6">
    <location>
        <position position="99"/>
    </location>
    <ligand>
        <name>S-adenosyl-L-methionine</name>
        <dbReference type="ChEBI" id="CHEBI:59789"/>
    </ligand>
</feature>
<sequence length="297" mass="32981">MNHIPVLKDESIDGLAIESGDIIIDGTLGGGGHTSEMIKRHGASIKIIGLDLDSDALARTKELIGKSPNDFEFINAGFQDIDKVLKDLNIEKVDGILLDLGISSFQLEVAGRGFSFLKDEPLLMTMKKNPTDEDLTAKDIVNIWGEESIANIIYGFGEEKYSRKIAKKIVEARIEKEIVTTFDLVKIIDEAVGKNYIGMRIHPATRTFQALRIATNSELSNLEQVIEKGFNCLKIGGRMSVITFHSLEDRIVKRAFVALREGGKALIINKKPIIPQESELKINPRSRSAKLRLLEKI</sequence>
<dbReference type="SUPFAM" id="SSF81799">
    <property type="entry name" value="Putative methyltransferase TM0872, insert domain"/>
    <property type="match status" value="1"/>
</dbReference>
<dbReference type="PATRIC" id="fig|1618761.3.peg.520"/>
<keyword evidence="3 6" id="KW-0489">Methyltransferase</keyword>
<dbReference type="PIRSF" id="PIRSF004486">
    <property type="entry name" value="MraW"/>
    <property type="match status" value="1"/>
</dbReference>
<dbReference type="SUPFAM" id="SSF53335">
    <property type="entry name" value="S-adenosyl-L-methionine-dependent methyltransferases"/>
    <property type="match status" value="1"/>
</dbReference>
<evidence type="ECO:0000256" key="1">
    <source>
        <dbReference type="ARBA" id="ARBA00010396"/>
    </source>
</evidence>
<keyword evidence="5 6" id="KW-0949">S-adenosyl-L-methionine</keyword>
<dbReference type="PANTHER" id="PTHR11265:SF0">
    <property type="entry name" value="12S RRNA N4-METHYLCYTIDINE METHYLTRANSFERASE"/>
    <property type="match status" value="1"/>
</dbReference>
<evidence type="ECO:0000256" key="4">
    <source>
        <dbReference type="ARBA" id="ARBA00022679"/>
    </source>
</evidence>
<dbReference type="Gene3D" id="3.40.50.150">
    <property type="entry name" value="Vaccinia Virus protein VP39"/>
    <property type="match status" value="1"/>
</dbReference>
<evidence type="ECO:0000256" key="5">
    <source>
        <dbReference type="ARBA" id="ARBA00022691"/>
    </source>
</evidence>
<dbReference type="Pfam" id="PF01795">
    <property type="entry name" value="Methyltransf_5"/>
    <property type="match status" value="1"/>
</dbReference>
<proteinExistence type="inferred from homology"/>
<dbReference type="EMBL" id="LBPY01000010">
    <property type="protein sequence ID" value="KKP66253.1"/>
    <property type="molecule type" value="Genomic_DNA"/>
</dbReference>
<evidence type="ECO:0000313" key="8">
    <source>
        <dbReference type="Proteomes" id="UP000034952"/>
    </source>
</evidence>
<feature type="binding site" evidence="6">
    <location>
        <position position="78"/>
    </location>
    <ligand>
        <name>S-adenosyl-L-methionine</name>
        <dbReference type="ChEBI" id="CHEBI:59789"/>
    </ligand>
</feature>
<comment type="function">
    <text evidence="6">Specifically methylates the N4 position of cytidine in position 1402 (C1402) of 16S rRNA.</text>
</comment>
<evidence type="ECO:0000313" key="7">
    <source>
        <dbReference type="EMBL" id="KKP66253.1"/>
    </source>
</evidence>
<dbReference type="GO" id="GO:0070475">
    <property type="term" value="P:rRNA base methylation"/>
    <property type="evidence" value="ECO:0007669"/>
    <property type="project" value="UniProtKB-UniRule"/>
</dbReference>
<keyword evidence="6" id="KW-0963">Cytoplasm</keyword>